<dbReference type="RefSeq" id="WP_238895700.1">
    <property type="nucleotide sequence ID" value="NZ_JAKOGG010000004.1"/>
</dbReference>
<dbReference type="Proteomes" id="UP001201549">
    <property type="component" value="Unassembled WGS sequence"/>
</dbReference>
<dbReference type="Pfam" id="PF00128">
    <property type="entry name" value="Alpha-amylase"/>
    <property type="match status" value="1"/>
</dbReference>
<evidence type="ECO:0000256" key="3">
    <source>
        <dbReference type="ARBA" id="ARBA00023295"/>
    </source>
</evidence>
<keyword evidence="3" id="KW-0326">Glycosidase</keyword>
<dbReference type="NCBIfam" id="TIGR02100">
    <property type="entry name" value="glgX_debranch"/>
    <property type="match status" value="1"/>
</dbReference>
<evidence type="ECO:0000256" key="4">
    <source>
        <dbReference type="SAM" id="MobiDB-lite"/>
    </source>
</evidence>
<keyword evidence="7" id="KW-1185">Reference proteome</keyword>
<evidence type="ECO:0000256" key="1">
    <source>
        <dbReference type="ARBA" id="ARBA00008061"/>
    </source>
</evidence>
<dbReference type="InterPro" id="IPR011837">
    <property type="entry name" value="Glycogen_debranch_GlgX"/>
</dbReference>
<dbReference type="SUPFAM" id="SSF51011">
    <property type="entry name" value="Glycosyl hydrolase domain"/>
    <property type="match status" value="1"/>
</dbReference>
<accession>A0ABT2FIZ6</accession>
<dbReference type="Pfam" id="PF02922">
    <property type="entry name" value="CBM_48"/>
    <property type="match status" value="1"/>
</dbReference>
<name>A0ABT2FIZ6_9GAMM</name>
<dbReference type="CDD" id="cd02856">
    <property type="entry name" value="E_set_GDE_Isoamylase_N"/>
    <property type="match status" value="1"/>
</dbReference>
<feature type="compositionally biased region" description="Basic and acidic residues" evidence="4">
    <location>
        <begin position="507"/>
        <end position="522"/>
    </location>
</feature>
<dbReference type="InterPro" id="IPR017853">
    <property type="entry name" value="GH"/>
</dbReference>
<organism evidence="6 7">
    <name type="scientific">Shewanella electrica</name>
    <dbReference type="NCBI Taxonomy" id="515560"/>
    <lineage>
        <taxon>Bacteria</taxon>
        <taxon>Pseudomonadati</taxon>
        <taxon>Pseudomonadota</taxon>
        <taxon>Gammaproteobacteria</taxon>
        <taxon>Alteromonadales</taxon>
        <taxon>Shewanellaceae</taxon>
        <taxon>Shewanella</taxon>
    </lineage>
</organism>
<feature type="region of interest" description="Disordered" evidence="4">
    <location>
        <begin position="507"/>
        <end position="529"/>
    </location>
</feature>
<reference evidence="6 7" key="1">
    <citation type="submission" date="2022-02" db="EMBL/GenBank/DDBJ databases">
        <authorList>
            <person name="Zhuang L."/>
        </authorList>
    </citation>
    <scope>NUCLEOTIDE SEQUENCE [LARGE SCALE GENOMIC DNA]</scope>
    <source>
        <strain evidence="6 7">C32</strain>
    </source>
</reference>
<dbReference type="Gene3D" id="3.20.20.80">
    <property type="entry name" value="Glycosidases"/>
    <property type="match status" value="1"/>
</dbReference>
<dbReference type="InterPro" id="IPR004193">
    <property type="entry name" value="Glyco_hydro_13_N"/>
</dbReference>
<dbReference type="InterPro" id="IPR014756">
    <property type="entry name" value="Ig_E-set"/>
</dbReference>
<dbReference type="Gene3D" id="2.60.40.1180">
    <property type="entry name" value="Golgi alpha-mannosidase II"/>
    <property type="match status" value="1"/>
</dbReference>
<dbReference type="EMBL" id="JAKOGG010000004">
    <property type="protein sequence ID" value="MCS4556297.1"/>
    <property type="molecule type" value="Genomic_DNA"/>
</dbReference>
<proteinExistence type="inferred from homology"/>
<dbReference type="Gene3D" id="2.60.40.10">
    <property type="entry name" value="Immunoglobulins"/>
    <property type="match status" value="1"/>
</dbReference>
<dbReference type="SUPFAM" id="SSF81296">
    <property type="entry name" value="E set domains"/>
    <property type="match status" value="1"/>
</dbReference>
<keyword evidence="2" id="KW-0378">Hydrolase</keyword>
<evidence type="ECO:0000259" key="5">
    <source>
        <dbReference type="SMART" id="SM00642"/>
    </source>
</evidence>
<evidence type="ECO:0000313" key="6">
    <source>
        <dbReference type="EMBL" id="MCS4556297.1"/>
    </source>
</evidence>
<dbReference type="InterPro" id="IPR013780">
    <property type="entry name" value="Glyco_hydro_b"/>
</dbReference>
<reference evidence="7" key="2">
    <citation type="submission" date="2023-07" db="EMBL/GenBank/DDBJ databases">
        <title>Shewanella mangrovi sp. nov., an acetaldehyde- degrading bacterium isolated from mangrove sediment.</title>
        <authorList>
            <person name="Liu Y."/>
        </authorList>
    </citation>
    <scope>NUCLEOTIDE SEQUENCE [LARGE SCALE GENOMIC DNA]</scope>
    <source>
        <strain evidence="7">C32</strain>
    </source>
</reference>
<evidence type="ECO:0000313" key="7">
    <source>
        <dbReference type="Proteomes" id="UP001201549"/>
    </source>
</evidence>
<sequence length="748" mass="83850">MFMRPGQPYPLGSSVVKDEQGQVLGVNFALFSANATEVELCCYEQDGSGHWRELGRFVLPEYRQQIWCGFLAGAEAGLCYGYRVKGPYQPHLGHRFNPKKLLMDPYARWLKGSLQPGPWMLGYARIDENGKPLDVECLLESPEFESELAQTQGVSADGNIGDDTLLNCVDNAWAVPRSVVVDEQPFSGKRLAPQPLSAEVILELHVKGFTQQFPDLADELRGTYAGLGSPQVIEYLQSLGVTSVELLPVHSFFSEPFLDDKGMSNYWGYNSVAFFCPHRSYCATDDGIAEFQQMVDNFHQAGIRVLLDVVYNHTAEGNRLGPCYNFRGIDNLSYYRLHPNDKRFYINDTGCGNCLDISHPRVLQLVMDSLRYWVSVMGVDGFRFDLASCLGREPKGFDAGAGFFDALLQDPILSGAAMIAEPWDIGPGGYQLGQFPLPFSEWNDRYRDTVRRFWRGDHGMLPELAKRLHGSGDLFEHSGRGPCSSVNFITSHDGFTLNDVVSYEQRHNEANGEENRDGHHENFSANYGVEGDTDDPEIVAIRQQQQRNIMATLLLSQGVPMLLAGDEQGNSQRGNNNAYCQDSDIGWLDWRQDDAAQNMRSFCQRLISLRRQSAVFQTREFIHSANPKDEHALGWYDRHGDEMTWKHWAEGNCRSLQLLMKTTEPDGHVEMLLIMMHASEEESEFVIPQIVEGCRWQALLTTSSAIGLPDDIESCFDAGTTLSVSARSLTLFGAVMPGKQGYGRRSNA</sequence>
<dbReference type="PANTHER" id="PTHR43002">
    <property type="entry name" value="GLYCOGEN DEBRANCHING ENZYME"/>
    <property type="match status" value="1"/>
</dbReference>
<protein>
    <submittedName>
        <fullName evidence="6">Glycogen debranching protein GlgX</fullName>
    </submittedName>
</protein>
<dbReference type="InterPro" id="IPR006047">
    <property type="entry name" value="GH13_cat_dom"/>
</dbReference>
<feature type="domain" description="Glycosyl hydrolase family 13 catalytic" evidence="5">
    <location>
        <begin position="211"/>
        <end position="610"/>
    </location>
</feature>
<dbReference type="InterPro" id="IPR013783">
    <property type="entry name" value="Ig-like_fold"/>
</dbReference>
<evidence type="ECO:0000256" key="2">
    <source>
        <dbReference type="ARBA" id="ARBA00022801"/>
    </source>
</evidence>
<dbReference type="SUPFAM" id="SSF51445">
    <property type="entry name" value="(Trans)glycosidases"/>
    <property type="match status" value="1"/>
</dbReference>
<gene>
    <name evidence="6" type="primary">glgX</name>
    <name evidence="6" type="ORF">L9G74_07605</name>
</gene>
<comment type="caution">
    <text evidence="6">The sequence shown here is derived from an EMBL/GenBank/DDBJ whole genome shotgun (WGS) entry which is preliminary data.</text>
</comment>
<dbReference type="InterPro" id="IPR044505">
    <property type="entry name" value="GlgX_Isoamylase_N_E_set"/>
</dbReference>
<dbReference type="SMART" id="SM00642">
    <property type="entry name" value="Aamy"/>
    <property type="match status" value="1"/>
</dbReference>
<dbReference type="CDD" id="cd11326">
    <property type="entry name" value="AmyAc_Glg_debranch"/>
    <property type="match status" value="1"/>
</dbReference>
<comment type="similarity">
    <text evidence="1">Belongs to the glycosyl hydrolase 13 family.</text>
</comment>